<reference evidence="5" key="1">
    <citation type="journal article" date="2018" name="Front. Microbiol.">
        <title>Genome-Based Analysis Reveals the Taxonomy and Diversity of the Family Idiomarinaceae.</title>
        <authorList>
            <person name="Liu Y."/>
            <person name="Lai Q."/>
            <person name="Shao Z."/>
        </authorList>
    </citation>
    <scope>NUCLEOTIDE SEQUENCE [LARGE SCALE GENOMIC DNA]</scope>
    <source>
        <strain evidence="5">PO-M2</strain>
    </source>
</reference>
<feature type="domain" description="Nitroreductase" evidence="3">
    <location>
        <begin position="244"/>
        <end position="333"/>
    </location>
</feature>
<dbReference type="PANTHER" id="PTHR43673">
    <property type="entry name" value="NAD(P)H NITROREDUCTASE YDGI-RELATED"/>
    <property type="match status" value="1"/>
</dbReference>
<dbReference type="Pfam" id="PF00881">
    <property type="entry name" value="Nitroreductase"/>
    <property type="match status" value="2"/>
</dbReference>
<organism evidence="4 5">
    <name type="scientific">Pseudidiomarina homiensis</name>
    <dbReference type="NCBI Taxonomy" id="364198"/>
    <lineage>
        <taxon>Bacteria</taxon>
        <taxon>Pseudomonadati</taxon>
        <taxon>Pseudomonadota</taxon>
        <taxon>Gammaproteobacteria</taxon>
        <taxon>Alteromonadales</taxon>
        <taxon>Idiomarinaceae</taxon>
        <taxon>Pseudidiomarina</taxon>
    </lineage>
</organism>
<feature type="domain" description="Nitroreductase" evidence="3">
    <location>
        <begin position="189"/>
        <end position="241"/>
    </location>
</feature>
<evidence type="ECO:0000313" key="4">
    <source>
        <dbReference type="EMBL" id="RUO56255.1"/>
    </source>
</evidence>
<gene>
    <name evidence="4" type="ORF">CWI70_05755</name>
</gene>
<sequence>MGLRSLARRYLPSELKASLRAWPARVSRWVLPLFARWRWSSSLYYGLFSRAFTREHFGVIQGRRAYWRSLNQDQQSYALLRRNTHRLEKGLIMRPRRAVFAEAYIEETVQMFLRAQQSKVIAAAELNWAHDVLHEYFTVVQDTPVITKARELWTTRTTADATNSGAVPYRRADAPALSVNADDLEQLFRRRRSVRWYLPEAVPEQLLTRAVNMATLAPSACNRQPYSFYVINDAARAAKVASFAGGTVGFAQQIPALIVVVGDLSAYPLERDRHCIYIDGALAAMQLMLATETLGLATCPINWPDIEQRERAMQRELQLEPYQRPIMLMAVGYADPEGGVAYSAKKDDRVLMRQ</sequence>
<dbReference type="SUPFAM" id="SSF55469">
    <property type="entry name" value="FMN-dependent nitroreductase-like"/>
    <property type="match status" value="1"/>
</dbReference>
<evidence type="ECO:0000313" key="5">
    <source>
        <dbReference type="Proteomes" id="UP000287649"/>
    </source>
</evidence>
<evidence type="ECO:0000259" key="3">
    <source>
        <dbReference type="Pfam" id="PF00881"/>
    </source>
</evidence>
<name>A0A432Y5I5_9GAMM</name>
<keyword evidence="2" id="KW-0560">Oxidoreductase</keyword>
<dbReference type="CDD" id="cd02062">
    <property type="entry name" value="Nitro_FMN_reductase"/>
    <property type="match status" value="1"/>
</dbReference>
<evidence type="ECO:0000256" key="1">
    <source>
        <dbReference type="ARBA" id="ARBA00007118"/>
    </source>
</evidence>
<keyword evidence="5" id="KW-1185">Reference proteome</keyword>
<dbReference type="EMBL" id="PIPX01000001">
    <property type="protein sequence ID" value="RUO56255.1"/>
    <property type="molecule type" value="Genomic_DNA"/>
</dbReference>
<dbReference type="Gene3D" id="3.40.109.10">
    <property type="entry name" value="NADH Oxidase"/>
    <property type="match status" value="1"/>
</dbReference>
<accession>A0A432Y5I5</accession>
<dbReference type="Proteomes" id="UP000287649">
    <property type="component" value="Unassembled WGS sequence"/>
</dbReference>
<dbReference type="AlphaFoldDB" id="A0A432Y5I5"/>
<dbReference type="RefSeq" id="WP_126771352.1">
    <property type="nucleotide sequence ID" value="NZ_PIPX01000001.1"/>
</dbReference>
<comment type="caution">
    <text evidence="4">The sequence shown here is derived from an EMBL/GenBank/DDBJ whole genome shotgun (WGS) entry which is preliminary data.</text>
</comment>
<proteinExistence type="inferred from homology"/>
<dbReference type="InterPro" id="IPR000415">
    <property type="entry name" value="Nitroreductase-like"/>
</dbReference>
<dbReference type="GO" id="GO:0016491">
    <property type="term" value="F:oxidoreductase activity"/>
    <property type="evidence" value="ECO:0007669"/>
    <property type="project" value="UniProtKB-KW"/>
</dbReference>
<protein>
    <submittedName>
        <fullName evidence="4">Nitroreductase-like protein</fullName>
    </submittedName>
</protein>
<evidence type="ECO:0000256" key="2">
    <source>
        <dbReference type="ARBA" id="ARBA00023002"/>
    </source>
</evidence>
<dbReference type="InterPro" id="IPR029479">
    <property type="entry name" value="Nitroreductase"/>
</dbReference>
<dbReference type="PANTHER" id="PTHR43673:SF10">
    <property type="entry name" value="NADH DEHYDROGENASE_NAD(P)H NITROREDUCTASE XCC3605-RELATED"/>
    <property type="match status" value="1"/>
</dbReference>
<dbReference type="OrthoDB" id="9802510at2"/>
<comment type="similarity">
    <text evidence="1">Belongs to the nitroreductase family.</text>
</comment>